<evidence type="ECO:0000313" key="2">
    <source>
        <dbReference type="EMBL" id="MBK4735680.1"/>
    </source>
</evidence>
<accession>A0A934SUH2</accession>
<gene>
    <name evidence="2" type="ORF">JJB74_13740</name>
</gene>
<keyword evidence="1" id="KW-0802">TPR repeat</keyword>
<keyword evidence="3" id="KW-1185">Reference proteome</keyword>
<dbReference type="Proteomes" id="UP000622890">
    <property type="component" value="Unassembled WGS sequence"/>
</dbReference>
<feature type="repeat" description="TPR" evidence="1">
    <location>
        <begin position="41"/>
        <end position="74"/>
    </location>
</feature>
<name>A0A934SUH2_9BURK</name>
<evidence type="ECO:0000256" key="1">
    <source>
        <dbReference type="PROSITE-ProRule" id="PRU00339"/>
    </source>
</evidence>
<dbReference type="RefSeq" id="WP_200592456.1">
    <property type="nucleotide sequence ID" value="NZ_JAEPBG010000005.1"/>
</dbReference>
<dbReference type="SMART" id="SM00028">
    <property type="entry name" value="TPR"/>
    <property type="match status" value="3"/>
</dbReference>
<dbReference type="InterPro" id="IPR011990">
    <property type="entry name" value="TPR-like_helical_dom_sf"/>
</dbReference>
<dbReference type="Pfam" id="PF14559">
    <property type="entry name" value="TPR_19"/>
    <property type="match status" value="1"/>
</dbReference>
<dbReference type="SUPFAM" id="SSF48452">
    <property type="entry name" value="TPR-like"/>
    <property type="match status" value="1"/>
</dbReference>
<dbReference type="Gene3D" id="1.25.40.10">
    <property type="entry name" value="Tetratricopeptide repeat domain"/>
    <property type="match status" value="1"/>
</dbReference>
<comment type="caution">
    <text evidence="2">The sequence shown here is derived from an EMBL/GenBank/DDBJ whole genome shotgun (WGS) entry which is preliminary data.</text>
</comment>
<dbReference type="InterPro" id="IPR019734">
    <property type="entry name" value="TPR_rpt"/>
</dbReference>
<sequence>MSTDLDAEELKFLAMGASRANSPEQALVYLKHALQAAPEDGELLYLLAAEHAQLGMYDRAAEEMTRALALRPDMYTARLQLGLLHLGAARVDAATDTLRPLTNLDANNCFHHFALGLEHLMRDRFSACRSALEQGIALNNVNAPLNGDMRKIIDALPDDSVAENEGNVWLSAYRQDDASH</sequence>
<protein>
    <submittedName>
        <fullName evidence="2">Tetratricopeptide repeat protein</fullName>
    </submittedName>
</protein>
<dbReference type="EMBL" id="JAEPBG010000005">
    <property type="protein sequence ID" value="MBK4735680.1"/>
    <property type="molecule type" value="Genomic_DNA"/>
</dbReference>
<dbReference type="PROSITE" id="PS50005">
    <property type="entry name" value="TPR"/>
    <property type="match status" value="1"/>
</dbReference>
<proteinExistence type="predicted"/>
<evidence type="ECO:0000313" key="3">
    <source>
        <dbReference type="Proteomes" id="UP000622890"/>
    </source>
</evidence>
<dbReference type="AlphaFoldDB" id="A0A934SUH2"/>
<reference evidence="2" key="1">
    <citation type="submission" date="2021-01" db="EMBL/GenBank/DDBJ databases">
        <title>Genome sequence of strain Noviherbaspirillum sp. DKR-6.</title>
        <authorList>
            <person name="Chaudhary D.K."/>
        </authorList>
    </citation>
    <scope>NUCLEOTIDE SEQUENCE</scope>
    <source>
        <strain evidence="2">DKR-6</strain>
    </source>
</reference>
<organism evidence="2 3">
    <name type="scientific">Noviherbaspirillum pedocola</name>
    <dbReference type="NCBI Taxonomy" id="2801341"/>
    <lineage>
        <taxon>Bacteria</taxon>
        <taxon>Pseudomonadati</taxon>
        <taxon>Pseudomonadota</taxon>
        <taxon>Betaproteobacteria</taxon>
        <taxon>Burkholderiales</taxon>
        <taxon>Oxalobacteraceae</taxon>
        <taxon>Noviherbaspirillum</taxon>
    </lineage>
</organism>